<dbReference type="GO" id="GO:0016709">
    <property type="term" value="F:oxidoreductase activity, acting on paired donors, with incorporation or reduction of molecular oxygen, NAD(P)H as one donor, and incorporation of one atom of oxygen"/>
    <property type="evidence" value="ECO:0000318"/>
    <property type="project" value="GO_Central"/>
</dbReference>
<evidence type="ECO:0000313" key="4">
    <source>
        <dbReference type="RefSeq" id="XP_016436224.1"/>
    </source>
</evidence>
<dbReference type="PaxDb" id="4097-A0A1S3X8V3"/>
<dbReference type="Pfam" id="PF00067">
    <property type="entry name" value="p450"/>
    <property type="match status" value="1"/>
</dbReference>
<dbReference type="PRINTS" id="PR00385">
    <property type="entry name" value="P450"/>
</dbReference>
<protein>
    <submittedName>
        <fullName evidence="4">3,9-dihydroxypterocarpan 6A-monooxygenase-like</fullName>
    </submittedName>
</protein>
<dbReference type="SMR" id="A0A1S3X8V3"/>
<dbReference type="InterPro" id="IPR036396">
    <property type="entry name" value="Cyt_P450_sf"/>
</dbReference>
<dbReference type="InterPro" id="IPR001128">
    <property type="entry name" value="Cyt_P450"/>
</dbReference>
<name>A0A1S3X8V3_TOBAC</name>
<keyword evidence="1 3" id="KW-0479">Metal-binding</keyword>
<organism evidence="4">
    <name type="scientific">Nicotiana tabacum</name>
    <name type="common">Common tobacco</name>
    <dbReference type="NCBI Taxonomy" id="4097"/>
    <lineage>
        <taxon>Eukaryota</taxon>
        <taxon>Viridiplantae</taxon>
        <taxon>Streptophyta</taxon>
        <taxon>Embryophyta</taxon>
        <taxon>Tracheophyta</taxon>
        <taxon>Spermatophyta</taxon>
        <taxon>Magnoliopsida</taxon>
        <taxon>eudicotyledons</taxon>
        <taxon>Gunneridae</taxon>
        <taxon>Pentapetalae</taxon>
        <taxon>asterids</taxon>
        <taxon>lamiids</taxon>
        <taxon>Solanales</taxon>
        <taxon>Solanaceae</taxon>
        <taxon>Nicotianoideae</taxon>
        <taxon>Nicotianeae</taxon>
        <taxon>Nicotiana</taxon>
    </lineage>
</organism>
<dbReference type="OMA" id="FEKLMYN"/>
<evidence type="ECO:0000256" key="2">
    <source>
        <dbReference type="ARBA" id="ARBA00023004"/>
    </source>
</evidence>
<proteinExistence type="predicted"/>
<dbReference type="SUPFAM" id="SSF48264">
    <property type="entry name" value="Cytochrome P450"/>
    <property type="match status" value="2"/>
</dbReference>
<keyword evidence="2 3" id="KW-0408">Iron</keyword>
<dbReference type="STRING" id="4097.A0A1S3X8V3"/>
<dbReference type="KEGG" id="nta:107762380"/>
<accession>A0A1S3X8V3</accession>
<dbReference type="Gene3D" id="1.10.630.10">
    <property type="entry name" value="Cytochrome P450"/>
    <property type="match status" value="2"/>
</dbReference>
<sequence length="243" mass="27500">MYLLGSVLHQSFQKLALRYGPFMLIRAGASSSYIVSNGAITKEIFKTNDINFAARPEFGSSEYQITKTPCFPLWTIARTDTTSVALQWALAELLNHPKAIKKLQQEIDRIVGVKNRLAEDLDIQNLPYLQAVVKETLRLHPSLPLVFRKCREDCEINGYKILKDSRLVVNLYAVNRDSNVWADADDFVPKRYLNLNENLAIEPDELEAIKEDQNFCYMPFGGRRRGCPGAGLAAAVLHRTLVQ</sequence>
<dbReference type="PRINTS" id="PR00465">
    <property type="entry name" value="EP450IV"/>
</dbReference>
<feature type="binding site" description="axial binding residue" evidence="3">
    <location>
        <position position="227"/>
    </location>
    <ligand>
        <name>heme</name>
        <dbReference type="ChEBI" id="CHEBI:30413"/>
    </ligand>
    <ligandPart>
        <name>Fe</name>
        <dbReference type="ChEBI" id="CHEBI:18248"/>
    </ligandPart>
</feature>
<dbReference type="InterPro" id="IPR002403">
    <property type="entry name" value="Cyt_P450_E_grp-IV"/>
</dbReference>
<reference evidence="4" key="1">
    <citation type="submission" date="2025-08" db="UniProtKB">
        <authorList>
            <consortium name="RefSeq"/>
        </authorList>
    </citation>
    <scope>IDENTIFICATION</scope>
</reference>
<evidence type="ECO:0000256" key="3">
    <source>
        <dbReference type="PIRSR" id="PIRSR602403-1"/>
    </source>
</evidence>
<dbReference type="GO" id="GO:0005506">
    <property type="term" value="F:iron ion binding"/>
    <property type="evidence" value="ECO:0007669"/>
    <property type="project" value="InterPro"/>
</dbReference>
<comment type="cofactor">
    <cofactor evidence="3">
        <name>heme</name>
        <dbReference type="ChEBI" id="CHEBI:30413"/>
    </cofactor>
</comment>
<gene>
    <name evidence="4" type="primary">LOC107762380</name>
</gene>
<dbReference type="GO" id="GO:0016020">
    <property type="term" value="C:membrane"/>
    <property type="evidence" value="ECO:0000318"/>
    <property type="project" value="GO_Central"/>
</dbReference>
<evidence type="ECO:0000256" key="1">
    <source>
        <dbReference type="ARBA" id="ARBA00022723"/>
    </source>
</evidence>
<dbReference type="AlphaFoldDB" id="A0A1S3X8V3"/>
<dbReference type="PANTHER" id="PTHR24281">
    <property type="entry name" value="STEROID 21-HYDROXYLASE-RELATED"/>
    <property type="match status" value="1"/>
</dbReference>
<dbReference type="OrthoDB" id="1037895at2759"/>
<keyword evidence="3" id="KW-0349">Heme</keyword>
<dbReference type="GO" id="GO:0020037">
    <property type="term" value="F:heme binding"/>
    <property type="evidence" value="ECO:0007669"/>
    <property type="project" value="InterPro"/>
</dbReference>
<dbReference type="RefSeq" id="XP_016436224.1">
    <property type="nucleotide sequence ID" value="XM_016580738.1"/>
</dbReference>